<dbReference type="GO" id="GO:0051539">
    <property type="term" value="F:4 iron, 4 sulfur cluster binding"/>
    <property type="evidence" value="ECO:0007669"/>
    <property type="project" value="UniProtKB-KW"/>
</dbReference>
<evidence type="ECO:0000259" key="7">
    <source>
        <dbReference type="Pfam" id="PF03460"/>
    </source>
</evidence>
<dbReference type="PANTHER" id="PTHR32439">
    <property type="entry name" value="FERREDOXIN--NITRITE REDUCTASE, CHLOROPLASTIC"/>
    <property type="match status" value="1"/>
</dbReference>
<accession>A0A1P8JS65</accession>
<dbReference type="Pfam" id="PF03460">
    <property type="entry name" value="NIR_SIR_ferr"/>
    <property type="match status" value="1"/>
</dbReference>
<keyword evidence="1" id="KW-0004">4Fe-4S</keyword>
<name>A0A1P8JS65_9BURK</name>
<keyword evidence="4" id="KW-0560">Oxidoreductase</keyword>
<keyword evidence="6" id="KW-0411">Iron-sulfur</keyword>
<keyword evidence="3" id="KW-0479">Metal-binding</keyword>
<dbReference type="OrthoDB" id="7459360at2"/>
<protein>
    <submittedName>
        <fullName evidence="8">Precorrin-3B synthase</fullName>
    </submittedName>
</protein>
<dbReference type="InterPro" id="IPR045854">
    <property type="entry name" value="NO2/SO3_Rdtase_4Fe4S_sf"/>
</dbReference>
<evidence type="ECO:0000256" key="3">
    <source>
        <dbReference type="ARBA" id="ARBA00022723"/>
    </source>
</evidence>
<dbReference type="STRING" id="1842727.RD110_04640"/>
<dbReference type="PANTHER" id="PTHR32439:SF9">
    <property type="entry name" value="BLR3264 PROTEIN"/>
    <property type="match status" value="1"/>
</dbReference>
<dbReference type="InterPro" id="IPR051329">
    <property type="entry name" value="NIR_SIR_4Fe-4S"/>
</dbReference>
<dbReference type="SUPFAM" id="SSF55124">
    <property type="entry name" value="Nitrite/Sulfite reductase N-terminal domain-like"/>
    <property type="match status" value="2"/>
</dbReference>
<keyword evidence="5" id="KW-0408">Iron</keyword>
<evidence type="ECO:0000313" key="9">
    <source>
        <dbReference type="Proteomes" id="UP000186609"/>
    </source>
</evidence>
<gene>
    <name evidence="8" type="ORF">RD110_04640</name>
</gene>
<proteinExistence type="predicted"/>
<evidence type="ECO:0000256" key="5">
    <source>
        <dbReference type="ARBA" id="ARBA00023004"/>
    </source>
</evidence>
<evidence type="ECO:0000256" key="6">
    <source>
        <dbReference type="ARBA" id="ARBA00023014"/>
    </source>
</evidence>
<dbReference type="InterPro" id="IPR036136">
    <property type="entry name" value="Nit/Sulf_reduc_fer-like_dom_sf"/>
</dbReference>
<evidence type="ECO:0000256" key="2">
    <source>
        <dbReference type="ARBA" id="ARBA00022617"/>
    </source>
</evidence>
<keyword evidence="2" id="KW-0349">Heme</keyword>
<dbReference type="Gene3D" id="3.30.413.10">
    <property type="entry name" value="Sulfite Reductase Hemoprotein, domain 1"/>
    <property type="match status" value="2"/>
</dbReference>
<keyword evidence="9" id="KW-1185">Reference proteome</keyword>
<dbReference type="NCBIfam" id="TIGR02435">
    <property type="entry name" value="CobG"/>
    <property type="match status" value="1"/>
</dbReference>
<dbReference type="Gene3D" id="3.90.480.10">
    <property type="entry name" value="Sulfite Reductase Hemoprotein,Domain 2"/>
    <property type="match status" value="1"/>
</dbReference>
<dbReference type="GO" id="GO:0016491">
    <property type="term" value="F:oxidoreductase activity"/>
    <property type="evidence" value="ECO:0007669"/>
    <property type="project" value="UniProtKB-KW"/>
</dbReference>
<dbReference type="SUPFAM" id="SSF56014">
    <property type="entry name" value="Nitrite and sulphite reductase 4Fe-4S domain-like"/>
    <property type="match status" value="1"/>
</dbReference>
<sequence length="394" mass="40841">MRAPHVHGWCPGALRPMASGDGLVVRVRPPGGRLTRDQAQGLAALATRHAWPVIELTSRANLQLRGVAEADHPSLLSGLQSLGLLDADSAAESRRNLLVTPFWQPGDGTSALAHRLSEALASPRAPDLPGKFGFALDCAERPVLRQASADVRIERGERGYLVCADGSPTGAPATLDEVVPMALALAQWFADAGRSAGGAASASRPTRMAALLATTKLPAPFEAATRVSFAPSPAPALLGLVPQGCMVGFEFGQLSADNLAALGTLGPLRVTPWRRLLVEGLHAPPALEGLIDRSDDIRLRVAACTGAPGCPQAFAATRDLARQLAPLVPADRLLHVSGCAKGCAHPAATLTLVATAAGFDLIHHGTAASVPDRVALDATAVASHLQKLLHAPHL</sequence>
<dbReference type="InterPro" id="IPR005117">
    <property type="entry name" value="NiRdtase/SiRdtase_haem-b_fer"/>
</dbReference>
<evidence type="ECO:0000256" key="1">
    <source>
        <dbReference type="ARBA" id="ARBA00022485"/>
    </source>
</evidence>
<dbReference type="AlphaFoldDB" id="A0A1P8JS65"/>
<dbReference type="InterPro" id="IPR012798">
    <property type="entry name" value="Cbl_synth_CobG-like"/>
</dbReference>
<feature type="domain" description="Nitrite/Sulfite reductase ferredoxin-like" evidence="7">
    <location>
        <begin position="16"/>
        <end position="81"/>
    </location>
</feature>
<reference evidence="8 9" key="1">
    <citation type="submission" date="2017-01" db="EMBL/GenBank/DDBJ databases">
        <authorList>
            <person name="Mah S.A."/>
            <person name="Swanson W.J."/>
            <person name="Moy G.W."/>
            <person name="Vacquier V.D."/>
        </authorList>
    </citation>
    <scope>NUCLEOTIDE SEQUENCE [LARGE SCALE GENOMIC DNA]</scope>
    <source>
        <strain evidence="8 9">DCY110</strain>
    </source>
</reference>
<dbReference type="GO" id="GO:0046872">
    <property type="term" value="F:metal ion binding"/>
    <property type="evidence" value="ECO:0007669"/>
    <property type="project" value="UniProtKB-KW"/>
</dbReference>
<organism evidence="8 9">
    <name type="scientific">Rhodoferax koreensis</name>
    <dbReference type="NCBI Taxonomy" id="1842727"/>
    <lineage>
        <taxon>Bacteria</taxon>
        <taxon>Pseudomonadati</taxon>
        <taxon>Pseudomonadota</taxon>
        <taxon>Betaproteobacteria</taxon>
        <taxon>Burkholderiales</taxon>
        <taxon>Comamonadaceae</taxon>
        <taxon>Rhodoferax</taxon>
    </lineage>
</organism>
<dbReference type="KEGG" id="rhy:RD110_04640"/>
<evidence type="ECO:0000313" key="8">
    <source>
        <dbReference type="EMBL" id="APW36580.1"/>
    </source>
</evidence>
<dbReference type="EMBL" id="CP019236">
    <property type="protein sequence ID" value="APW36580.1"/>
    <property type="molecule type" value="Genomic_DNA"/>
</dbReference>
<evidence type="ECO:0000256" key="4">
    <source>
        <dbReference type="ARBA" id="ARBA00023002"/>
    </source>
</evidence>
<dbReference type="Proteomes" id="UP000186609">
    <property type="component" value="Chromosome"/>
</dbReference>